<evidence type="ECO:0000256" key="5">
    <source>
        <dbReference type="ARBA" id="ARBA00069073"/>
    </source>
</evidence>
<feature type="coiled-coil region" evidence="6">
    <location>
        <begin position="583"/>
        <end position="666"/>
    </location>
</feature>
<dbReference type="PROSITE" id="PS50893">
    <property type="entry name" value="ABC_TRANSPORTER_2"/>
    <property type="match status" value="2"/>
</dbReference>
<dbReference type="InterPro" id="IPR050611">
    <property type="entry name" value="ABCF"/>
</dbReference>
<dbReference type="FunFam" id="3.40.50.300:FF:002053">
    <property type="entry name" value="ABC transporter ATP-binding protein"/>
    <property type="match status" value="1"/>
</dbReference>
<evidence type="ECO:0000256" key="2">
    <source>
        <dbReference type="ARBA" id="ARBA00022741"/>
    </source>
</evidence>
<dbReference type="PATRIC" id="fig|1769779.3.peg.810"/>
<gene>
    <name evidence="9" type="primary">yheS</name>
    <name evidence="9" type="ORF">AUP74_00793</name>
</gene>
<feature type="domain" description="ABC transporter" evidence="8">
    <location>
        <begin position="33"/>
        <end position="279"/>
    </location>
</feature>
<evidence type="ECO:0000256" key="4">
    <source>
        <dbReference type="ARBA" id="ARBA00061571"/>
    </source>
</evidence>
<comment type="similarity">
    <text evidence="4">Belongs to the ABC transporter superfamily. ABCF family. YheS subfamily.</text>
</comment>
<evidence type="ECO:0000313" key="9">
    <source>
        <dbReference type="EMBL" id="AOS96260.1"/>
    </source>
</evidence>
<dbReference type="Proteomes" id="UP000095672">
    <property type="component" value="Chromosome"/>
</dbReference>
<dbReference type="InterPro" id="IPR017871">
    <property type="entry name" value="ABC_transporter-like_CS"/>
</dbReference>
<evidence type="ECO:0000256" key="1">
    <source>
        <dbReference type="ARBA" id="ARBA00022737"/>
    </source>
</evidence>
<dbReference type="PROSITE" id="PS00211">
    <property type="entry name" value="ABC_TRANSPORTER_1"/>
    <property type="match status" value="1"/>
</dbReference>
<dbReference type="GO" id="GO:0016887">
    <property type="term" value="F:ATP hydrolysis activity"/>
    <property type="evidence" value="ECO:0007669"/>
    <property type="project" value="InterPro"/>
</dbReference>
<dbReference type="EMBL" id="CP014143">
    <property type="protein sequence ID" value="AOS96260.1"/>
    <property type="molecule type" value="Genomic_DNA"/>
</dbReference>
<dbReference type="Pfam" id="PF00005">
    <property type="entry name" value="ABC_tran"/>
    <property type="match status" value="2"/>
</dbReference>
<feature type="domain" description="ABC transporter" evidence="8">
    <location>
        <begin position="346"/>
        <end position="560"/>
    </location>
</feature>
<feature type="region of interest" description="Disordered" evidence="7">
    <location>
        <begin position="559"/>
        <end position="580"/>
    </location>
</feature>
<organism evidence="9 10">
    <name type="scientific">Microbulbifer aggregans</name>
    <dbReference type="NCBI Taxonomy" id="1769779"/>
    <lineage>
        <taxon>Bacteria</taxon>
        <taxon>Pseudomonadati</taxon>
        <taxon>Pseudomonadota</taxon>
        <taxon>Gammaproteobacteria</taxon>
        <taxon>Cellvibrionales</taxon>
        <taxon>Microbulbiferaceae</taxon>
        <taxon>Microbulbifer</taxon>
    </lineage>
</organism>
<proteinExistence type="inferred from homology"/>
<keyword evidence="10" id="KW-1185">Reference proteome</keyword>
<dbReference type="Gene3D" id="3.40.50.300">
    <property type="entry name" value="P-loop containing nucleotide triphosphate hydrolases"/>
    <property type="match status" value="2"/>
</dbReference>
<evidence type="ECO:0000313" key="10">
    <source>
        <dbReference type="Proteomes" id="UP000095672"/>
    </source>
</evidence>
<name>A0A1C9W572_9GAMM</name>
<dbReference type="CDD" id="cd03221">
    <property type="entry name" value="ABCF_EF-3"/>
    <property type="match status" value="2"/>
</dbReference>
<sequence>MRARVDSVRHFGEPARQNSLAPPVVGARGFYLINLQGVSLQQGGRELLRDADCRIFPGHKVGIIGANGCGKSTLFRLLLGQLESDAGRVEVPAGWRISHMAQEVEATDRSALDYVLDGDAELRRLQSEIDAAEGSGSPDGHALGELHERMAAIDGYSGPARAAQLLDGLGFSHEEQQRPVSSFSGGWRIRLNLSRALMCPADLLLLDEPTNHLDLDATLWLEQWLQRFPGTLLIISHDRDFLDAVVDGIVSFEQGRLLHYSGNYSAFERARAERLAQQQAQYEKQQAERAHMEDFVRRFRAKATKARQAQSRLKALDRMAQIAPAHVDSPFRFTLPAAEKNSDPLVDLRDAAIGYGEQPVLRHVQLGIQPGRRIGLLGPNGAGKSSLIKTLAGELAPLAGERLCGEHLAVGYFAQHQLEALDVKASPVLHLQRLTPEASEQALRDFLGGYGFAGDRAFESVEGFSGGEKARLALAILAWQRPNLLLLDEPTNHLDLEMRHALTLALAEFPGAVVLVSHDRHLLANTVDEFILVAEGRAQPFDGDLEEYKQWLLTFNREQRRRDEPATDGDRPAEDKREQRRAAAALREKLKPLTNRLKQLEKEMAKAEKLLAGLDEQLANENLYTGGQQEEIARLNRAQAEQREALEALELEWLEISETLEDARSQ</sequence>
<dbReference type="PANTHER" id="PTHR19211">
    <property type="entry name" value="ATP-BINDING TRANSPORT PROTEIN-RELATED"/>
    <property type="match status" value="1"/>
</dbReference>
<dbReference type="FunFam" id="3.40.50.300:FF:000011">
    <property type="entry name" value="Putative ABC transporter ATP-binding component"/>
    <property type="match status" value="1"/>
</dbReference>
<dbReference type="InterPro" id="IPR027417">
    <property type="entry name" value="P-loop_NTPase"/>
</dbReference>
<dbReference type="KEGG" id="micc:AUP74_00793"/>
<reference evidence="10" key="1">
    <citation type="submission" date="2016-01" db="EMBL/GenBank/DDBJ databases">
        <title>Complete genome sequence of Microbulbifer sp. CCB-MM1, a halophile isolated from Matang Mangrove Forest, Perak.</title>
        <authorList>
            <person name="Moh T.H."/>
            <person name="Dinesh B."/>
            <person name="Lau N.-S."/>
            <person name="Go F."/>
            <person name="Alexander Chong S.-C."/>
        </authorList>
    </citation>
    <scope>NUCLEOTIDE SEQUENCE [LARGE SCALE GENOMIC DNA]</scope>
    <source>
        <strain evidence="10">CCB-MM1</strain>
    </source>
</reference>
<evidence type="ECO:0000259" key="8">
    <source>
        <dbReference type="PROSITE" id="PS50893"/>
    </source>
</evidence>
<dbReference type="AlphaFoldDB" id="A0A1C9W572"/>
<keyword evidence="3 9" id="KW-0067">ATP-binding</keyword>
<dbReference type="PANTHER" id="PTHR19211:SF14">
    <property type="entry name" value="ATP-BINDING CASSETTE SUB-FAMILY F MEMBER 1"/>
    <property type="match status" value="1"/>
</dbReference>
<dbReference type="STRING" id="1769779.AUP74_00793"/>
<evidence type="ECO:0000256" key="3">
    <source>
        <dbReference type="ARBA" id="ARBA00022840"/>
    </source>
</evidence>
<dbReference type="SMART" id="SM00382">
    <property type="entry name" value="AAA"/>
    <property type="match status" value="2"/>
</dbReference>
<dbReference type="InterPro" id="IPR032781">
    <property type="entry name" value="ABC_tran_Xtn"/>
</dbReference>
<dbReference type="SUPFAM" id="SSF52540">
    <property type="entry name" value="P-loop containing nucleoside triphosphate hydrolases"/>
    <property type="match status" value="2"/>
</dbReference>
<protein>
    <recommendedName>
        <fullName evidence="5">Probable ATP-binding protein YheS</fullName>
    </recommendedName>
</protein>
<keyword evidence="2" id="KW-0547">Nucleotide-binding</keyword>
<dbReference type="SUPFAM" id="SSF161270">
    <property type="entry name" value="PspA lactotransferrin-binding region"/>
    <property type="match status" value="1"/>
</dbReference>
<dbReference type="InterPro" id="IPR003439">
    <property type="entry name" value="ABC_transporter-like_ATP-bd"/>
</dbReference>
<keyword evidence="6" id="KW-0175">Coiled coil</keyword>
<keyword evidence="1" id="KW-0677">Repeat</keyword>
<dbReference type="Pfam" id="PF12848">
    <property type="entry name" value="ABC_tran_Xtn"/>
    <property type="match status" value="1"/>
</dbReference>
<accession>A0A1C9W572</accession>
<dbReference type="GO" id="GO:0005524">
    <property type="term" value="F:ATP binding"/>
    <property type="evidence" value="ECO:0007669"/>
    <property type="project" value="UniProtKB-KW"/>
</dbReference>
<evidence type="ECO:0000256" key="7">
    <source>
        <dbReference type="SAM" id="MobiDB-lite"/>
    </source>
</evidence>
<dbReference type="InterPro" id="IPR003593">
    <property type="entry name" value="AAA+_ATPase"/>
</dbReference>
<evidence type="ECO:0000256" key="6">
    <source>
        <dbReference type="SAM" id="Coils"/>
    </source>
</evidence>